<dbReference type="AlphaFoldDB" id="A0A1A3N9E3"/>
<name>A0A1A3N9E3_MYCAS</name>
<dbReference type="GO" id="GO:0051920">
    <property type="term" value="F:peroxiredoxin activity"/>
    <property type="evidence" value="ECO:0007669"/>
    <property type="project" value="InterPro"/>
</dbReference>
<dbReference type="Proteomes" id="UP000093629">
    <property type="component" value="Unassembled WGS sequence"/>
</dbReference>
<dbReference type="EMBL" id="LZLQ01000024">
    <property type="protein sequence ID" value="OBK18773.1"/>
    <property type="molecule type" value="Genomic_DNA"/>
</dbReference>
<reference evidence="2 3" key="1">
    <citation type="submission" date="2016-06" db="EMBL/GenBank/DDBJ databases">
        <authorList>
            <person name="Kjaerup R.B."/>
            <person name="Dalgaard T.S."/>
            <person name="Juul-Madsen H.R."/>
        </authorList>
    </citation>
    <scope>NUCLEOTIDE SEQUENCE [LARGE SCALE GENOMIC DNA]</scope>
    <source>
        <strain evidence="2 3">1245139.5</strain>
    </source>
</reference>
<dbReference type="PANTHER" id="PTHR34846:SF5">
    <property type="entry name" value="CARBOXYMUCONOLACTONE DECARBOXYLASE-LIKE DOMAIN-CONTAINING PROTEIN"/>
    <property type="match status" value="1"/>
</dbReference>
<protein>
    <submittedName>
        <fullName evidence="2">Carboxymuconolactone decarboxylase</fullName>
    </submittedName>
</protein>
<keyword evidence="3" id="KW-1185">Reference proteome</keyword>
<comment type="caution">
    <text evidence="2">The sequence shown here is derived from an EMBL/GenBank/DDBJ whole genome shotgun (WGS) entry which is preliminary data.</text>
</comment>
<gene>
    <name evidence="2" type="ORF">A5636_02620</name>
</gene>
<dbReference type="InterPro" id="IPR003779">
    <property type="entry name" value="CMD-like"/>
</dbReference>
<dbReference type="Gene3D" id="1.20.1290.10">
    <property type="entry name" value="AhpD-like"/>
    <property type="match status" value="1"/>
</dbReference>
<sequence>MRVPPLPADQWDESVEQALAVMLPAERRNPGDASNVLTTLVNHPELTKAFLKFNVHLLFTSTLPPRIRELAILRVANRRECAYEWTHHVNLAKREGVTDAEVDAARQPKVADTDFDEFERAVLTGVDELDEQSRLSDETWAVLGKCLDTRQRMDYVFTVGSYMMLAMALNTFGVQLETTTEPEEER</sequence>
<dbReference type="OrthoDB" id="4704294at2"/>
<dbReference type="SUPFAM" id="SSF69118">
    <property type="entry name" value="AhpD-like"/>
    <property type="match status" value="1"/>
</dbReference>
<proteinExistence type="predicted"/>
<dbReference type="InterPro" id="IPR029032">
    <property type="entry name" value="AhpD-like"/>
</dbReference>
<accession>A0A1A3N9E3</accession>
<feature type="domain" description="Carboxymuconolactone decarboxylase-like" evidence="1">
    <location>
        <begin position="44"/>
        <end position="121"/>
    </location>
</feature>
<dbReference type="PANTHER" id="PTHR34846">
    <property type="entry name" value="4-CARBOXYMUCONOLACTONE DECARBOXYLASE FAMILY PROTEIN (AFU_ORTHOLOGUE AFUA_6G11590)"/>
    <property type="match status" value="1"/>
</dbReference>
<dbReference type="Pfam" id="PF02627">
    <property type="entry name" value="CMD"/>
    <property type="match status" value="1"/>
</dbReference>
<evidence type="ECO:0000313" key="3">
    <source>
        <dbReference type="Proteomes" id="UP000093629"/>
    </source>
</evidence>
<evidence type="ECO:0000259" key="1">
    <source>
        <dbReference type="Pfam" id="PF02627"/>
    </source>
</evidence>
<dbReference type="RefSeq" id="WP_065157477.1">
    <property type="nucleotide sequence ID" value="NZ_LZLQ01000024.1"/>
</dbReference>
<organism evidence="2 3">
    <name type="scientific">Mycobacterium asiaticum</name>
    <dbReference type="NCBI Taxonomy" id="1790"/>
    <lineage>
        <taxon>Bacteria</taxon>
        <taxon>Bacillati</taxon>
        <taxon>Actinomycetota</taxon>
        <taxon>Actinomycetes</taxon>
        <taxon>Mycobacteriales</taxon>
        <taxon>Mycobacteriaceae</taxon>
        <taxon>Mycobacterium</taxon>
    </lineage>
</organism>
<evidence type="ECO:0000313" key="2">
    <source>
        <dbReference type="EMBL" id="OBK18773.1"/>
    </source>
</evidence>